<keyword evidence="2" id="KW-0732">Signal</keyword>
<proteinExistence type="predicted"/>
<sequence length="222" mass="23319">MKLFTGCLAASVVLFAAGAQAQMLAPYTPVSDFGGPYAAVPDAPGAHYGYGPRLLPPEEVYTVVRENGFSPLGIPRQRGFVYAIEVIDRSGESGRLIVDARDGRIVRFRPGYRVGTNFGEEPAVVYGQPGALPPSTPVRGEPRPPRSIPHVASRTVPVPKASPLAARPEAQPEPQQQQSAATQSKPAEAPAAPPAVTTGQASAKPVVEIAPTKDLPKVQGLE</sequence>
<feature type="signal peptide" evidence="2">
    <location>
        <begin position="1"/>
        <end position="21"/>
    </location>
</feature>
<evidence type="ECO:0000256" key="1">
    <source>
        <dbReference type="SAM" id="MobiDB-lite"/>
    </source>
</evidence>
<gene>
    <name evidence="3" type="ORF">SAMN05444171_4449</name>
</gene>
<organism evidence="3 4">
    <name type="scientific">Bradyrhizobium lablabi</name>
    <dbReference type="NCBI Taxonomy" id="722472"/>
    <lineage>
        <taxon>Bacteria</taxon>
        <taxon>Pseudomonadati</taxon>
        <taxon>Pseudomonadota</taxon>
        <taxon>Alphaproteobacteria</taxon>
        <taxon>Hyphomicrobiales</taxon>
        <taxon>Nitrobacteraceae</taxon>
        <taxon>Bradyrhizobium</taxon>
    </lineage>
</organism>
<protein>
    <submittedName>
        <fullName evidence="3">Uncharacterized protein</fullName>
    </submittedName>
</protein>
<feature type="compositionally biased region" description="Low complexity" evidence="1">
    <location>
        <begin position="163"/>
        <end position="190"/>
    </location>
</feature>
<evidence type="ECO:0000313" key="3">
    <source>
        <dbReference type="EMBL" id="SED55938.1"/>
    </source>
</evidence>
<name>A0A1M7BI48_9BRAD</name>
<dbReference type="EMBL" id="FNTI01000001">
    <property type="protein sequence ID" value="SED55938.1"/>
    <property type="molecule type" value="Genomic_DNA"/>
</dbReference>
<feature type="chain" id="PRO_5030031757" evidence="2">
    <location>
        <begin position="22"/>
        <end position="222"/>
    </location>
</feature>
<dbReference type="AlphaFoldDB" id="A0A1M7BI48"/>
<dbReference type="Proteomes" id="UP000183208">
    <property type="component" value="Unassembled WGS sequence"/>
</dbReference>
<reference evidence="3 4" key="1">
    <citation type="submission" date="2016-10" db="EMBL/GenBank/DDBJ databases">
        <authorList>
            <person name="de Groot N.N."/>
        </authorList>
    </citation>
    <scope>NUCLEOTIDE SEQUENCE [LARGE SCALE GENOMIC DNA]</scope>
    <source>
        <strain evidence="3 4">GAS522</strain>
    </source>
</reference>
<feature type="region of interest" description="Disordered" evidence="1">
    <location>
        <begin position="123"/>
        <end position="222"/>
    </location>
</feature>
<evidence type="ECO:0000313" key="4">
    <source>
        <dbReference type="Proteomes" id="UP000183208"/>
    </source>
</evidence>
<evidence type="ECO:0000256" key="2">
    <source>
        <dbReference type="SAM" id="SignalP"/>
    </source>
</evidence>
<accession>A0A1M7BI48</accession>
<dbReference type="OrthoDB" id="8233832at2"/>
<dbReference type="RefSeq" id="WP_074823463.1">
    <property type="nucleotide sequence ID" value="NZ_FNTI01000001.1"/>
</dbReference>